<reference evidence="2" key="1">
    <citation type="submission" date="2022-11" db="UniProtKB">
        <authorList>
            <consortium name="WormBaseParasite"/>
        </authorList>
    </citation>
    <scope>IDENTIFICATION</scope>
</reference>
<organism evidence="1 2">
    <name type="scientific">Romanomermis culicivorax</name>
    <name type="common">Nematode worm</name>
    <dbReference type="NCBI Taxonomy" id="13658"/>
    <lineage>
        <taxon>Eukaryota</taxon>
        <taxon>Metazoa</taxon>
        <taxon>Ecdysozoa</taxon>
        <taxon>Nematoda</taxon>
        <taxon>Enoplea</taxon>
        <taxon>Dorylaimia</taxon>
        <taxon>Mermithida</taxon>
        <taxon>Mermithoidea</taxon>
        <taxon>Mermithidae</taxon>
        <taxon>Romanomermis</taxon>
    </lineage>
</organism>
<accession>A0A915IGM4</accession>
<proteinExistence type="predicted"/>
<protein>
    <submittedName>
        <fullName evidence="2">Uncharacterized protein</fullName>
    </submittedName>
</protein>
<evidence type="ECO:0000313" key="2">
    <source>
        <dbReference type="WBParaSite" id="nRc.2.0.1.t12446-RA"/>
    </source>
</evidence>
<evidence type="ECO:0000313" key="1">
    <source>
        <dbReference type="Proteomes" id="UP000887565"/>
    </source>
</evidence>
<dbReference type="Proteomes" id="UP000887565">
    <property type="component" value="Unplaced"/>
</dbReference>
<dbReference type="AlphaFoldDB" id="A0A915IGM4"/>
<name>A0A915IGM4_ROMCU</name>
<keyword evidence="1" id="KW-1185">Reference proteome</keyword>
<sequence length="80" mass="9046">MQRSMVTSKPERIKGPIIFVVADGTEQNKTECNQRNVNEGNGSFCSVRLGSVGPYRRLFSAKLQLSFPTENYKQFSKETN</sequence>
<dbReference type="WBParaSite" id="nRc.2.0.1.t12446-RA">
    <property type="protein sequence ID" value="nRc.2.0.1.t12446-RA"/>
    <property type="gene ID" value="nRc.2.0.1.g12446"/>
</dbReference>